<comment type="caution">
    <text evidence="1">The sequence shown here is derived from an EMBL/GenBank/DDBJ whole genome shotgun (WGS) entry which is preliminary data.</text>
</comment>
<dbReference type="OrthoDB" id="10063971at2759"/>
<evidence type="ECO:0000313" key="2">
    <source>
        <dbReference type="EMBL" id="CAF3864079.1"/>
    </source>
</evidence>
<sequence length="257" mass="30563">NLFSRVINKIASGSQRTENQFNDYLKEKGYSNITIVKEKFQFIQTTSEQIIEMITINKTDFHHLIKISEEAYRIAVDAISKENFNNVDFKLSDIIETVRNSRIISHIKNKTIEYLIRTLQELTNYYRSESIEKNIDDMKKRISPLSNEILQQYDFVDINKYLKHSPTNLLQQLKIVSSNGYPKYTEIYHLLLEKLRINFSLAINNVKNNITFDRLAKMRTIQDTFYFLPEELKINFQTDIKEVDQMIRKEVRIPEFD</sequence>
<name>A0A814P0Z0_9BILA</name>
<keyword evidence="3" id="KW-1185">Reference proteome</keyword>
<dbReference type="Proteomes" id="UP000663829">
    <property type="component" value="Unassembled WGS sequence"/>
</dbReference>
<accession>A0A814P0Z0</accession>
<organism evidence="1 3">
    <name type="scientific">Didymodactylos carnosus</name>
    <dbReference type="NCBI Taxonomy" id="1234261"/>
    <lineage>
        <taxon>Eukaryota</taxon>
        <taxon>Metazoa</taxon>
        <taxon>Spiralia</taxon>
        <taxon>Gnathifera</taxon>
        <taxon>Rotifera</taxon>
        <taxon>Eurotatoria</taxon>
        <taxon>Bdelloidea</taxon>
        <taxon>Philodinida</taxon>
        <taxon>Philodinidae</taxon>
        <taxon>Didymodactylos</taxon>
    </lineage>
</organism>
<dbReference type="EMBL" id="CAJNOQ010005447">
    <property type="protein sequence ID" value="CAF1099040.1"/>
    <property type="molecule type" value="Genomic_DNA"/>
</dbReference>
<feature type="non-terminal residue" evidence="1">
    <location>
        <position position="257"/>
    </location>
</feature>
<dbReference type="EMBL" id="CAJOBC010005447">
    <property type="protein sequence ID" value="CAF3864079.1"/>
    <property type="molecule type" value="Genomic_DNA"/>
</dbReference>
<proteinExistence type="predicted"/>
<reference evidence="1" key="1">
    <citation type="submission" date="2021-02" db="EMBL/GenBank/DDBJ databases">
        <authorList>
            <person name="Nowell W R."/>
        </authorList>
    </citation>
    <scope>NUCLEOTIDE SEQUENCE</scope>
</reference>
<evidence type="ECO:0000313" key="3">
    <source>
        <dbReference type="Proteomes" id="UP000663829"/>
    </source>
</evidence>
<protein>
    <submittedName>
        <fullName evidence="1">Uncharacterized protein</fullName>
    </submittedName>
</protein>
<dbReference type="Proteomes" id="UP000681722">
    <property type="component" value="Unassembled WGS sequence"/>
</dbReference>
<dbReference type="AlphaFoldDB" id="A0A814P0Z0"/>
<gene>
    <name evidence="1" type="ORF">GPM918_LOCUS18651</name>
    <name evidence="2" type="ORF">SRO942_LOCUS18648</name>
</gene>
<evidence type="ECO:0000313" key="1">
    <source>
        <dbReference type="EMBL" id="CAF1099040.1"/>
    </source>
</evidence>